<feature type="compositionally biased region" description="Acidic residues" evidence="1">
    <location>
        <begin position="153"/>
        <end position="165"/>
    </location>
</feature>
<feature type="compositionally biased region" description="Polar residues" evidence="1">
    <location>
        <begin position="79"/>
        <end position="95"/>
    </location>
</feature>
<name>A0ABQ2L7P0_9BACL</name>
<feature type="compositionally biased region" description="Basic and acidic residues" evidence="1">
    <location>
        <begin position="109"/>
        <end position="120"/>
    </location>
</feature>
<dbReference type="Proteomes" id="UP000606653">
    <property type="component" value="Unassembled WGS sequence"/>
</dbReference>
<feature type="compositionally biased region" description="Basic and acidic residues" evidence="1">
    <location>
        <begin position="54"/>
        <end position="64"/>
    </location>
</feature>
<feature type="compositionally biased region" description="Low complexity" evidence="1">
    <location>
        <begin position="166"/>
        <end position="178"/>
    </location>
</feature>
<comment type="caution">
    <text evidence="2">The sequence shown here is derived from an EMBL/GenBank/DDBJ whole genome shotgun (WGS) entry which is preliminary data.</text>
</comment>
<feature type="region of interest" description="Disordered" evidence="1">
    <location>
        <begin position="145"/>
        <end position="191"/>
    </location>
</feature>
<reference evidence="3" key="1">
    <citation type="journal article" date="2019" name="Int. J. Syst. Evol. Microbiol.">
        <title>The Global Catalogue of Microorganisms (GCM) 10K type strain sequencing project: providing services to taxonomists for standard genome sequencing and annotation.</title>
        <authorList>
            <consortium name="The Broad Institute Genomics Platform"/>
            <consortium name="The Broad Institute Genome Sequencing Center for Infectious Disease"/>
            <person name="Wu L."/>
            <person name="Ma J."/>
        </authorList>
    </citation>
    <scope>NUCLEOTIDE SEQUENCE [LARGE SCALE GENOMIC DNA]</scope>
    <source>
        <strain evidence="3">CGMCC 1.6964</strain>
    </source>
</reference>
<evidence type="ECO:0000313" key="3">
    <source>
        <dbReference type="Proteomes" id="UP000606653"/>
    </source>
</evidence>
<dbReference type="PROSITE" id="PS51257">
    <property type="entry name" value="PROKAR_LIPOPROTEIN"/>
    <property type="match status" value="1"/>
</dbReference>
<sequence length="278" mass="30458">MNNRISRIKIWSALVSLVAVMLLGGCLRFGPQEDEMANTNVETTDLTEQSTEGAKSESEEKSTEETFLQEGNAKDSIEETSTVTMDGTDSQSNDGSAEEESSADEETDKENKEDQVEVTITRDDAERILVFNLQQLPKGYSLSSMSWQPEAAQTEEEGTQAEGTEEAAAPNDSASSGDSNGGSVSGQDDVIEVPTVENERITSTYYEAVTAGETGMEGFFVDHNGQRIGYRYAENQADQSGIVRIDFRNGEGGIVTWEDRITIGLTERTEELDERIEE</sequence>
<feature type="compositionally biased region" description="Polar residues" evidence="1">
    <location>
        <begin position="37"/>
        <end position="49"/>
    </location>
</feature>
<proteinExistence type="predicted"/>
<dbReference type="EMBL" id="BMLN01000011">
    <property type="protein sequence ID" value="GGO06200.1"/>
    <property type="molecule type" value="Genomic_DNA"/>
</dbReference>
<gene>
    <name evidence="2" type="ORF">GCM10010969_33350</name>
</gene>
<protein>
    <submittedName>
        <fullName evidence="2">Uncharacterized protein</fullName>
    </submittedName>
</protein>
<organism evidence="2 3">
    <name type="scientific">Saccharibacillus kuerlensis</name>
    <dbReference type="NCBI Taxonomy" id="459527"/>
    <lineage>
        <taxon>Bacteria</taxon>
        <taxon>Bacillati</taxon>
        <taxon>Bacillota</taxon>
        <taxon>Bacilli</taxon>
        <taxon>Bacillales</taxon>
        <taxon>Paenibacillaceae</taxon>
        <taxon>Saccharibacillus</taxon>
    </lineage>
</organism>
<accession>A0ABQ2L7P0</accession>
<keyword evidence="3" id="KW-1185">Reference proteome</keyword>
<evidence type="ECO:0000313" key="2">
    <source>
        <dbReference type="EMBL" id="GGO06200.1"/>
    </source>
</evidence>
<feature type="compositionally biased region" description="Acidic residues" evidence="1">
    <location>
        <begin position="96"/>
        <end position="108"/>
    </location>
</feature>
<feature type="region of interest" description="Disordered" evidence="1">
    <location>
        <begin position="37"/>
        <end position="120"/>
    </location>
</feature>
<evidence type="ECO:0000256" key="1">
    <source>
        <dbReference type="SAM" id="MobiDB-lite"/>
    </source>
</evidence>
<dbReference type="RefSeq" id="WP_018977418.1">
    <property type="nucleotide sequence ID" value="NZ_BMLN01000011.1"/>
</dbReference>